<evidence type="ECO:0000313" key="3">
    <source>
        <dbReference type="Proteomes" id="UP000748308"/>
    </source>
</evidence>
<gene>
    <name evidence="2" type="ORF">FJY75_13975</name>
</gene>
<name>A0A937XDC0_UNCEI</name>
<dbReference type="EMBL" id="VGIY01000560">
    <property type="protein sequence ID" value="MBM3318952.1"/>
    <property type="molecule type" value="Genomic_DNA"/>
</dbReference>
<evidence type="ECO:0000313" key="2">
    <source>
        <dbReference type="EMBL" id="MBM3318952.1"/>
    </source>
</evidence>
<dbReference type="InterPro" id="IPR016132">
    <property type="entry name" value="Phyto_chromo_attachment"/>
</dbReference>
<organism evidence="2 3">
    <name type="scientific">Eiseniibacteriota bacterium</name>
    <dbReference type="NCBI Taxonomy" id="2212470"/>
    <lineage>
        <taxon>Bacteria</taxon>
        <taxon>Candidatus Eiseniibacteriota</taxon>
    </lineage>
</organism>
<comment type="caution">
    <text evidence="2">The sequence shown here is derived from an EMBL/GenBank/DDBJ whole genome shotgun (WGS) entry which is preliminary data.</text>
</comment>
<dbReference type="Gene3D" id="3.30.450.40">
    <property type="match status" value="1"/>
</dbReference>
<dbReference type="PROSITE" id="PS50046">
    <property type="entry name" value="PHYTOCHROME_2"/>
    <property type="match status" value="1"/>
</dbReference>
<proteinExistence type="predicted"/>
<dbReference type="AlphaFoldDB" id="A0A937XDC0"/>
<dbReference type="InterPro" id="IPR029016">
    <property type="entry name" value="GAF-like_dom_sf"/>
</dbReference>
<feature type="non-terminal residue" evidence="2">
    <location>
        <position position="1"/>
    </location>
</feature>
<accession>A0A937XDC0</accession>
<dbReference type="Proteomes" id="UP000748308">
    <property type="component" value="Unassembled WGS sequence"/>
</dbReference>
<dbReference type="Pfam" id="PF01590">
    <property type="entry name" value="GAF"/>
    <property type="match status" value="1"/>
</dbReference>
<protein>
    <submittedName>
        <fullName evidence="2">GAF domain-containing protein</fullName>
    </submittedName>
</protein>
<reference evidence="2" key="1">
    <citation type="submission" date="2019-03" db="EMBL/GenBank/DDBJ databases">
        <title>Lake Tanganyika Metagenome-Assembled Genomes (MAGs).</title>
        <authorList>
            <person name="Tran P."/>
        </authorList>
    </citation>
    <scope>NUCLEOTIDE SEQUENCE</scope>
    <source>
        <strain evidence="2">M_DeepCast_400m_m2_100</strain>
    </source>
</reference>
<dbReference type="SMART" id="SM00065">
    <property type="entry name" value="GAF"/>
    <property type="match status" value="1"/>
</dbReference>
<evidence type="ECO:0000259" key="1">
    <source>
        <dbReference type="PROSITE" id="PS50046"/>
    </source>
</evidence>
<feature type="domain" description="Phytochrome chromophore attachment site" evidence="1">
    <location>
        <begin position="119"/>
        <end position="166"/>
    </location>
</feature>
<sequence length="192" mass="21100">DLTRGRAIAGKLGLRACYQEAAAGVLRGPARRARLNDLLDGSLAILGRARRVSRSYIFVNDDERGLMTCRNEWAAPGVESFLGMTAAHGDFPYWLARLRADLPVVGGDILRDLPEEVHEILTLQGIVSILVVPLRVDRRLWGFLGLDECAARREWSRLEVSLLGEFGDLIACLIGRRRSRGARPAPAATANT</sequence>
<dbReference type="InterPro" id="IPR003018">
    <property type="entry name" value="GAF"/>
</dbReference>
<dbReference type="SUPFAM" id="SSF55781">
    <property type="entry name" value="GAF domain-like"/>
    <property type="match status" value="1"/>
</dbReference>